<keyword evidence="3" id="KW-1185">Reference proteome</keyword>
<evidence type="ECO:0000313" key="2">
    <source>
        <dbReference type="EMBL" id="OSI14230.1"/>
    </source>
</evidence>
<comment type="caution">
    <text evidence="2">The sequence shown here is derived from an EMBL/GenBank/DDBJ whole genome shotgun (WGS) entry which is preliminary data.</text>
</comment>
<organism evidence="2 3">
    <name type="scientific">Neisseria dentiae</name>
    <dbReference type="NCBI Taxonomy" id="194197"/>
    <lineage>
        <taxon>Bacteria</taxon>
        <taxon>Pseudomonadati</taxon>
        <taxon>Pseudomonadota</taxon>
        <taxon>Betaproteobacteria</taxon>
        <taxon>Neisseriales</taxon>
        <taxon>Neisseriaceae</taxon>
        <taxon>Neisseria</taxon>
    </lineage>
</organism>
<evidence type="ECO:0000256" key="1">
    <source>
        <dbReference type="SAM" id="SignalP"/>
    </source>
</evidence>
<gene>
    <name evidence="2" type="ORF">BWD09_11100</name>
</gene>
<dbReference type="GeneID" id="94581452"/>
<sequence>MQSKQRKGLVLFSTLAAMAVVFSSGYTEAQSAEMPLSELGCDKLNTLRITQMNGKQQAFARECSAAEAAQAWEQSYGALDSESLIAGVVYE</sequence>
<accession>A0A1X3D2U3</accession>
<proteinExistence type="predicted"/>
<dbReference type="RefSeq" id="WP_115336212.1">
    <property type="nucleotide sequence ID" value="NZ_CAUJPZ010000059.1"/>
</dbReference>
<name>A0A1X3D2U3_9NEIS</name>
<dbReference type="AlphaFoldDB" id="A0A1X3D2U3"/>
<dbReference type="OrthoDB" id="8604271at2"/>
<evidence type="ECO:0008006" key="4">
    <source>
        <dbReference type="Google" id="ProtNLM"/>
    </source>
</evidence>
<evidence type="ECO:0000313" key="3">
    <source>
        <dbReference type="Proteomes" id="UP000193118"/>
    </source>
</evidence>
<dbReference type="EMBL" id="MTBO01000040">
    <property type="protein sequence ID" value="OSI14230.1"/>
    <property type="molecule type" value="Genomic_DNA"/>
</dbReference>
<protein>
    <recommendedName>
        <fullName evidence="4">Secreted protein</fullName>
    </recommendedName>
</protein>
<dbReference type="Proteomes" id="UP000193118">
    <property type="component" value="Unassembled WGS sequence"/>
</dbReference>
<reference evidence="3" key="1">
    <citation type="submission" date="2017-01" db="EMBL/GenBank/DDBJ databases">
        <authorList>
            <person name="Wolfgang W.J."/>
            <person name="Cole J."/>
            <person name="Wroblewski D."/>
            <person name="Mcginnis J."/>
            <person name="Musser K.A."/>
        </authorList>
    </citation>
    <scope>NUCLEOTIDE SEQUENCE [LARGE SCALE GENOMIC DNA]</scope>
    <source>
        <strain evidence="3">DSM 19151</strain>
    </source>
</reference>
<feature type="signal peptide" evidence="1">
    <location>
        <begin position="1"/>
        <end position="29"/>
    </location>
</feature>
<feature type="chain" id="PRO_5012349248" description="Secreted protein" evidence="1">
    <location>
        <begin position="30"/>
        <end position="91"/>
    </location>
</feature>
<keyword evidence="1" id="KW-0732">Signal</keyword>